<keyword evidence="13" id="KW-0378">Hydrolase</keyword>
<evidence type="ECO:0000256" key="21">
    <source>
        <dbReference type="ARBA" id="ARBA00024666"/>
    </source>
</evidence>
<comment type="function">
    <text evidence="24">Displays NTPase activity, but no helicase activity. Induces the formation of convoluted membranes derived from the host ER. These remodeled membranes probably form the viral factories that contain the replication complex. Together with NS2 and NS4, initiates the formation of the replication complex.</text>
</comment>
<dbReference type="PRINTS" id="PR00916">
    <property type="entry name" value="2CENDOPTASE"/>
</dbReference>
<organismHost>
    <name type="scientific">Oryctolagus cuniculus</name>
    <name type="common">Rabbit</name>
    <dbReference type="NCBI Taxonomy" id="9986"/>
</organismHost>
<comment type="function">
    <text evidence="21">Capsid protein VP60 self assembles to form an icosahedral capsid with a T=3 symmetry, about 35 nm in diameter, and consisting of 180 capsid proteins. A smaller form of capsid with a diameter of 23 nm might be capsid proteins assembled as icosahedron with T=1 symmetry. The capsid encapsulate VP2 proteins and genomic or subgenomic RNA. Attaches virion to target cells by binding histo-blood group antigens, inducing endocytosis of the viral particle. Acidification of the endosome induces conformational change of capsid protein thereby injecting virus genomic RNA into host cytoplasm.</text>
</comment>
<dbReference type="GO" id="GO:0039694">
    <property type="term" value="P:viral RNA genome replication"/>
    <property type="evidence" value="ECO:0007669"/>
    <property type="project" value="InterPro"/>
</dbReference>
<keyword evidence="30" id="KW-0812">Transmembrane</keyword>
<feature type="compositionally biased region" description="Low complexity" evidence="29">
    <location>
        <begin position="1771"/>
        <end position="1787"/>
    </location>
</feature>
<dbReference type="InterPro" id="IPR027417">
    <property type="entry name" value="P-loop_NTPase"/>
</dbReference>
<dbReference type="GO" id="GO:0003723">
    <property type="term" value="F:RNA binding"/>
    <property type="evidence" value="ECO:0007669"/>
    <property type="project" value="InterPro"/>
</dbReference>
<comment type="function">
    <text evidence="26">Probable key protein responsible for the formation of membrane alterations by the virus. Induces the formation of convoluted membranes derived from the host ER. These remodeled membranes probably form the viral factories that contain the replication complex. Together with NS2 and NTPase, initiates the formation of the replication complex.</text>
</comment>
<keyword evidence="5" id="KW-0696">RNA-directed RNA polymerase</keyword>
<dbReference type="SUPFAM" id="SSF50494">
    <property type="entry name" value="Trypsin-like serine proteases"/>
    <property type="match status" value="1"/>
</dbReference>
<comment type="function">
    <text evidence="23">Together with NTPase and NS4, initiates the formation of the replication complex. Induces the proliferation of the host smooth ER membranes forming long tubular structures. These remodeled membranes probably form the viral factories that contain the replication complex.</text>
</comment>
<evidence type="ECO:0000259" key="32">
    <source>
        <dbReference type="PROSITE" id="PS51218"/>
    </source>
</evidence>
<evidence type="ECO:0000259" key="31">
    <source>
        <dbReference type="PROSITE" id="PS50507"/>
    </source>
</evidence>
<dbReference type="InterPro" id="IPR001205">
    <property type="entry name" value="RNA-dir_pol_C"/>
</dbReference>
<evidence type="ECO:0000256" key="10">
    <source>
        <dbReference type="ARBA" id="ARBA00022679"/>
    </source>
</evidence>
<evidence type="ECO:0000256" key="24">
    <source>
        <dbReference type="ARBA" id="ARBA00045380"/>
    </source>
</evidence>
<keyword evidence="15" id="KW-0788">Thiol protease</keyword>
<dbReference type="InterPro" id="IPR000317">
    <property type="entry name" value="Peptidase_C24"/>
</dbReference>
<dbReference type="InterPro" id="IPR033703">
    <property type="entry name" value="Rhv-like"/>
</dbReference>
<evidence type="ECO:0000256" key="4">
    <source>
        <dbReference type="ARBA" id="ARBA00020107"/>
    </source>
</evidence>
<evidence type="ECO:0000256" key="29">
    <source>
        <dbReference type="SAM" id="MobiDB-lite"/>
    </source>
</evidence>
<comment type="function">
    <text evidence="28">Replicates genomic and antigenomic RNA by recognizing replications specific signals. Also transcribes a subgenomic mRNA by initiating RNA synthesis internally on antigenomic RNA. This sgRNA codes for structural proteins. Catalyzes the covalent attachment VPg with viral RNAs.</text>
</comment>
<dbReference type="InterPro" id="IPR043128">
    <property type="entry name" value="Rev_trsase/Diguanyl_cyclase"/>
</dbReference>
<dbReference type="Gene3D" id="3.40.50.300">
    <property type="entry name" value="P-loop containing nucleotide triphosphate hydrolases"/>
    <property type="match status" value="1"/>
</dbReference>
<dbReference type="PROSITE" id="PS51218">
    <property type="entry name" value="SF3_HELICASE_2"/>
    <property type="match status" value="1"/>
</dbReference>
<dbReference type="GO" id="GO:0004197">
    <property type="term" value="F:cysteine-type endopeptidase activity"/>
    <property type="evidence" value="ECO:0007669"/>
    <property type="project" value="InterPro"/>
</dbReference>
<dbReference type="InterPro" id="IPR007094">
    <property type="entry name" value="RNA-dir_pol_PSvirus"/>
</dbReference>
<evidence type="ECO:0000256" key="3">
    <source>
        <dbReference type="ARBA" id="ARBA00004328"/>
    </source>
</evidence>
<accession>A0A7R8Z607</accession>
<dbReference type="Gene3D" id="1.20.960.20">
    <property type="match status" value="1"/>
</dbReference>
<dbReference type="Gene3D" id="4.10.8.20">
    <property type="entry name" value="DNA/RNA polymerases"/>
    <property type="match status" value="1"/>
</dbReference>
<comment type="cofactor">
    <cofactor evidence="1">
        <name>Mn(2+)</name>
        <dbReference type="ChEBI" id="CHEBI:29035"/>
    </cofactor>
</comment>
<dbReference type="Pfam" id="PF00915">
    <property type="entry name" value="Calici_coat"/>
    <property type="match status" value="1"/>
</dbReference>
<evidence type="ECO:0000256" key="6">
    <source>
        <dbReference type="ARBA" id="ARBA00022520"/>
    </source>
</evidence>
<dbReference type="GO" id="GO:0030430">
    <property type="term" value="C:host cell cytoplasm"/>
    <property type="evidence" value="ECO:0007669"/>
    <property type="project" value="UniProtKB-SubCell"/>
</dbReference>
<dbReference type="GO" id="GO:0006508">
    <property type="term" value="P:proteolysis"/>
    <property type="evidence" value="ECO:0007669"/>
    <property type="project" value="UniProtKB-KW"/>
</dbReference>
<dbReference type="SUPFAM" id="SSF88633">
    <property type="entry name" value="Positive stranded ssRNA viruses"/>
    <property type="match status" value="1"/>
</dbReference>
<evidence type="ECO:0000259" key="33">
    <source>
        <dbReference type="PROSITE" id="PS51894"/>
    </source>
</evidence>
<evidence type="ECO:0000256" key="15">
    <source>
        <dbReference type="ARBA" id="ARBA00022807"/>
    </source>
</evidence>
<evidence type="ECO:0000256" key="11">
    <source>
        <dbReference type="ARBA" id="ARBA00022695"/>
    </source>
</evidence>
<name>A0A7R8Z607_RHDV</name>
<keyword evidence="18" id="KW-0693">Viral RNA replication</keyword>
<evidence type="ECO:0000256" key="25">
    <source>
        <dbReference type="ARBA" id="ARBA00046180"/>
    </source>
</evidence>
<dbReference type="PROSITE" id="PS50507">
    <property type="entry name" value="RDRP_SSRNA_POS"/>
    <property type="match status" value="1"/>
</dbReference>
<dbReference type="Pfam" id="PF00680">
    <property type="entry name" value="RdRP_1"/>
    <property type="match status" value="1"/>
</dbReference>
<evidence type="ECO:0000256" key="8">
    <source>
        <dbReference type="ARBA" id="ARBA00022561"/>
    </source>
</evidence>
<dbReference type="GO" id="GO:0017111">
    <property type="term" value="F:ribonucleoside triphosphate phosphatase activity"/>
    <property type="evidence" value="ECO:0007669"/>
    <property type="project" value="UniProtKB-EC"/>
</dbReference>
<keyword evidence="17" id="KW-0946">Virion</keyword>
<comment type="subcellular location">
    <subcellularLocation>
        <location evidence="2">Host cytoplasm</location>
    </subcellularLocation>
    <subcellularLocation>
        <location evidence="3">Virion</location>
    </subcellularLocation>
</comment>
<dbReference type="GO" id="GO:0006351">
    <property type="term" value="P:DNA-templated transcription"/>
    <property type="evidence" value="ECO:0007669"/>
    <property type="project" value="InterPro"/>
</dbReference>
<evidence type="ECO:0000256" key="30">
    <source>
        <dbReference type="SAM" id="Phobius"/>
    </source>
</evidence>
<dbReference type="CDD" id="cd00205">
    <property type="entry name" value="rhv_like"/>
    <property type="match status" value="1"/>
</dbReference>
<dbReference type="EMBL" id="LR899187">
    <property type="protein sequence ID" value="CAD7112484.1"/>
    <property type="molecule type" value="Genomic_RNA"/>
</dbReference>
<evidence type="ECO:0000256" key="9">
    <source>
        <dbReference type="ARBA" id="ARBA00022670"/>
    </source>
</evidence>
<gene>
    <name evidence="34" type="primary">polyprotein CDS</name>
</gene>
<keyword evidence="8" id="KW-0167">Capsid protein</keyword>
<keyword evidence="12" id="KW-0547">Nucleotide-binding</keyword>
<keyword evidence="9" id="KW-0645">Protease</keyword>
<dbReference type="CDD" id="cd23192">
    <property type="entry name" value="Caliciviridae_RdRp"/>
    <property type="match status" value="1"/>
</dbReference>
<keyword evidence="30" id="KW-1133">Transmembrane helix</keyword>
<evidence type="ECO:0000256" key="2">
    <source>
        <dbReference type="ARBA" id="ARBA00004192"/>
    </source>
</evidence>
<keyword evidence="6" id="KW-0191">Covalent protein-RNA linkage</keyword>
<evidence type="ECO:0000256" key="27">
    <source>
        <dbReference type="ARBA" id="ARBA00047631"/>
    </source>
</evidence>
<dbReference type="Pfam" id="PF20915">
    <property type="entry name" value="VPg"/>
    <property type="match status" value="1"/>
</dbReference>
<evidence type="ECO:0000256" key="13">
    <source>
        <dbReference type="ARBA" id="ARBA00022801"/>
    </source>
</evidence>
<evidence type="ECO:0000256" key="5">
    <source>
        <dbReference type="ARBA" id="ARBA00022484"/>
    </source>
</evidence>
<dbReference type="PROSITE" id="PS51894">
    <property type="entry name" value="CV_3CL_PRO"/>
    <property type="match status" value="1"/>
</dbReference>
<evidence type="ECO:0000256" key="18">
    <source>
        <dbReference type="ARBA" id="ARBA00022953"/>
    </source>
</evidence>
<dbReference type="InterPro" id="IPR004004">
    <property type="entry name" value="Helic/Pol/Pept_Calicivir-typ"/>
</dbReference>
<evidence type="ECO:0000256" key="7">
    <source>
        <dbReference type="ARBA" id="ARBA00022553"/>
    </source>
</evidence>
<evidence type="ECO:0000256" key="19">
    <source>
        <dbReference type="ARBA" id="ARBA00023157"/>
    </source>
</evidence>
<keyword evidence="14" id="KW-0347">Helicase</keyword>
<dbReference type="InterPro" id="IPR029053">
    <property type="entry name" value="Viral_coat"/>
</dbReference>
<dbReference type="GO" id="GO:0003724">
    <property type="term" value="F:RNA helicase activity"/>
    <property type="evidence" value="ECO:0007669"/>
    <property type="project" value="InterPro"/>
</dbReference>
<evidence type="ECO:0000256" key="28">
    <source>
        <dbReference type="ARBA" id="ARBA00054946"/>
    </source>
</evidence>
<evidence type="ECO:0000256" key="26">
    <source>
        <dbReference type="ARBA" id="ARBA00046246"/>
    </source>
</evidence>
<dbReference type="Gene3D" id="1.10.260.110">
    <property type="match status" value="1"/>
</dbReference>
<evidence type="ECO:0000256" key="12">
    <source>
        <dbReference type="ARBA" id="ARBA00022741"/>
    </source>
</evidence>
<evidence type="ECO:0000256" key="14">
    <source>
        <dbReference type="ARBA" id="ARBA00022806"/>
    </source>
</evidence>
<feature type="domain" description="Peptidase C24" evidence="33">
    <location>
        <begin position="1102"/>
        <end position="1237"/>
    </location>
</feature>
<sequence>MSDLSRPCGVATSVLPAKKPLDFFRDLVEKTPPLCIRAPQDQAWPVFVEFDDEEESPEVCKNCGKWLNGFGIFDLTDLGDVCLCSIKPQKHVGGPCCLCNKMYIRACGRYCTRVLKHYKAFNKVIPCLYTRNHNAVFEGEVEDLFTELGVPTTMNFTEKDLADQGANIMDKFVDIAEPCLSVEDSKFLDSICTDANIRKRLEDEYGVDMIAAARSRKDFAKTLRLSLTDRDKKPNTWYKQLGKITAKGKQWAKKVVSGAKKLSDPLKTLAAILLVALHNCVAVDTTTMLANFKPVNLLAILLDWTNDLPGFLTTLIRLLELYGVVQSTVNLIVDGIKSFWDKVMCATERCCDLLRRLFDRFEDSVPTGPTAGCLIFMSFVFSVIVGYLPNNSVISTFMKGAGKLTTFAGVIGAIRTLWITINQHMVAKDITSIQEKVMAVVKMANEAATLGQLEVVSVLCSELESTLTNRCTLPSYNQHMGVLNAAQKVVSDIHTLVIGKINMTKQRPQPVAVIFKGAPGIGKTYLVHRLAKDLGCPHPSNINFGLDHFDSYTGEEVAIADEFNTSGDERWVELFIQMVNTNPCPLNCDKVENKSKVFSSKYLLCTTNSSMVLNATHPRATAFYRRVIIVDVRNKAVEGWQSTRHGSKPGKFCYNKDMSHLTFQVYPHNMPAPGFVFVGEKLTKTQVAPREYKYQELLDMIKNEHPDVSFEGATKHEFVYPDVQYEQALLMWKQYFLMYGCTARLAKQFVDDIPYNQVHIAKKSDQRSAGAVVHECELKYIWRMVPHFALGCVNMTNQLGTNLTQAQLDRITCGVEGITVTTVDNILPFHSQQTLINPSFLKLIWALRRHLSGLRGITQVASFVWKVMCNPVYAYDTLIRTLTGAATFSEQPVTTTIVCPNCTIQIHTCGGLLIRYSGDPSPVASDNVDRGDQGIDCLTNPNLIAGFSWRQIADLFSTVMTNLCNNHLVNLATMAALGAVATKALQGIKGKTKRGRGARVNLGNDEYDEWQQLRREFNNAHDMTAEEFLELRNRAAMGSDDADAIKFRSWWTNRQLRQDEAHVTVIGKGGVRNEIIRTRVRNAPKGPKTLDDGGFYDNDYEGLPGYLRFNGSGWMIHIGNGLYLSNTHTARSSCSEIVTCSPTTDLCLVKAEAVRSVAQIAEGTPVKDWKKASISTYGIKKTFSDSTKIEVLAYDGPTQTTHGDCGLPLFNEEGKVVAIHTGKLLGFSKMCTLIDCSMTKGIYENTDFFCGDPIDYRGLTAFRLAGVEPRPPVSGTRYAKVPGVPKEYHTGYRPANLGRGDPDSHCTLMNIAVKNLQIYQQDPKLIKVDTFIERAAADVISYLRFLTKGERQMNLNFNAAFNVLDLSTSCGPFVPGKKIDHVKDGKLDEVLSKHLYKCWSVANSGKALHHVYACGLKDELRPLEKVKEGKKRLLWGCDVGVALCAAAVFHNLCFKLKTVARFGPIAVGIDMTSRDVDVMINQLTSKAGDFLCLDYSKWDSTMSPCVVRLAIDILADCCEQTELTKSVVLTLKSLPMTVLDAMIIPTKRGLPSGMPFTSVINSICHWLLWSAAVYKACDEIGLFCSNLFEDAPFYVYGDDGVYAMTPMMVSLLPAILDNLKDYGLSPTAADKTEHIDVCPLKDVSFLKRKFVMTDLGWLSQLDRSSILRQLEWTKTAKRHMCIEECSELDKDERGVQLEELQVHAAAHGEEFFNKVKMELERQQAFTRFCVYDYSAARKILGDRKRIISVIPDDSFVNVMEGKARAASQGETAGTATTASVPGTTTDGMDPGVVATTSVVTTENASTSIATAGIGGPPQQVDQQETWRTNFYYNDVFTWSVADAPGNILYTVQHSPQNNPFTAVLSQMYAGWAGGMQFRFIVAGSGVFGGRLVAAVIPPGIEIGPGLEVRQFPHVVIDARSLEPVTITMPDLRPNMYHPTGNPGLVPTLVLSVYNNLINPFGGSTSAIQVTVETRPSEDFEFVMIRAPSSKTVDSISPADLLTTPVLTGVGTDNRWNGEIVGLQPVPGGFSTCNRHWNLNGSTFGWSSPRFAAIDHDRGNASFPGSSSSNVLELWYASAGSAADNPISQVAPDGFPDMSFVPFSGTTVPTAGWVGFGGIWNSSNGAPYVTTVQAYELGFATGAPSNPQPTTTTSGAQIVAKSIYGVATGINQTTAGLFVMASGVISTPNSSAITYTPQPNRIVNAPGTPAAAPIGKNTPIMFASVVRRTGDINAEAGSTNGTQYGAGSQPLPVTVGLSLNNYSSALVSGQFFVWQLNFASGFMELGLSVDGYFYAGTGASATLIDLSELVDIRPVGPRPSTSTLVYNLGGTTNGFSYV</sequence>
<feature type="domain" description="RdRp catalytic" evidence="31">
    <location>
        <begin position="1488"/>
        <end position="1612"/>
    </location>
</feature>
<dbReference type="Pfam" id="PF00910">
    <property type="entry name" value="RNA_helicase"/>
    <property type="match status" value="1"/>
</dbReference>
<dbReference type="Gene3D" id="2.60.120.20">
    <property type="match status" value="1"/>
</dbReference>
<dbReference type="GO" id="GO:0019028">
    <property type="term" value="C:viral capsid"/>
    <property type="evidence" value="ECO:0007669"/>
    <property type="project" value="UniProtKB-KW"/>
</dbReference>
<evidence type="ECO:0000256" key="23">
    <source>
        <dbReference type="ARBA" id="ARBA00045264"/>
    </source>
</evidence>
<dbReference type="SUPFAM" id="SSF52540">
    <property type="entry name" value="P-loop containing nucleoside triphosphate hydrolases"/>
    <property type="match status" value="1"/>
</dbReference>
<dbReference type="GO" id="GO:0005524">
    <property type="term" value="F:ATP binding"/>
    <property type="evidence" value="ECO:0007669"/>
    <property type="project" value="UniProtKB-KW"/>
</dbReference>
<dbReference type="InterPro" id="IPR004005">
    <property type="entry name" value="Calicivirus_coat"/>
</dbReference>
<keyword evidence="16" id="KW-0067">ATP-binding</keyword>
<dbReference type="InterPro" id="IPR014759">
    <property type="entry name" value="Helicase_SF3_ssRNA_vir"/>
</dbReference>
<dbReference type="GO" id="GO:0003968">
    <property type="term" value="F:RNA-directed RNA polymerase activity"/>
    <property type="evidence" value="ECO:0007669"/>
    <property type="project" value="UniProtKB-KW"/>
</dbReference>
<comment type="catalytic activity">
    <reaction evidence="27">
        <text>a ribonucleoside 5'-triphosphate + H2O = a ribonucleoside 5'-diphosphate + phosphate + H(+)</text>
        <dbReference type="Rhea" id="RHEA:23680"/>
        <dbReference type="ChEBI" id="CHEBI:15377"/>
        <dbReference type="ChEBI" id="CHEBI:15378"/>
        <dbReference type="ChEBI" id="CHEBI:43474"/>
        <dbReference type="ChEBI" id="CHEBI:57930"/>
        <dbReference type="ChEBI" id="CHEBI:61557"/>
        <dbReference type="EC" id="3.6.1.15"/>
    </reaction>
</comment>
<evidence type="ECO:0000313" key="34">
    <source>
        <dbReference type="EMBL" id="CAD7112484.1"/>
    </source>
</evidence>
<dbReference type="SUPFAM" id="SSF56672">
    <property type="entry name" value="DNA/RNA polymerases"/>
    <property type="match status" value="1"/>
</dbReference>
<evidence type="ECO:0000256" key="17">
    <source>
        <dbReference type="ARBA" id="ARBA00022844"/>
    </source>
</evidence>
<keyword evidence="20" id="KW-1035">Host cytoplasm</keyword>
<evidence type="ECO:0000256" key="20">
    <source>
        <dbReference type="ARBA" id="ARBA00023200"/>
    </source>
</evidence>
<comment type="function">
    <text evidence="25">Viral genome-linked protein is covalently linked to the 5'-end of the positive-strand, negative-strand genomic RNAs and subgenomic RNA. Acts as a genome-linked replication primer. May recruit ribosome to viral RNA thereby promoting viral proteins translation. Interacts with host translation initiation complex to allow the translation of viral proteins.</text>
</comment>
<feature type="region of interest" description="Disordered" evidence="29">
    <location>
        <begin position="1766"/>
        <end position="1789"/>
    </location>
</feature>
<dbReference type="InterPro" id="IPR009003">
    <property type="entry name" value="Peptidase_S1_PA"/>
</dbReference>
<proteinExistence type="predicted"/>
<dbReference type="PRINTS" id="PR00918">
    <property type="entry name" value="CALICVIRUSNS"/>
</dbReference>
<dbReference type="InterPro" id="IPR000605">
    <property type="entry name" value="Helicase_SF3_ssDNA/RNA_vir"/>
</dbReference>
<dbReference type="Pfam" id="PF03510">
    <property type="entry name" value="Peptidase_C24"/>
    <property type="match status" value="1"/>
</dbReference>
<organism evidence="34">
    <name type="scientific">Rabbit hemorrhagic disease virus</name>
    <name type="common">RHDV</name>
    <dbReference type="NCBI Taxonomy" id="11976"/>
    <lineage>
        <taxon>Viruses</taxon>
        <taxon>Riboviria</taxon>
        <taxon>Orthornavirae</taxon>
        <taxon>Pisuviricota</taxon>
        <taxon>Pisoniviricetes</taxon>
        <taxon>Picornavirales</taxon>
        <taxon>Caliciviridae</taxon>
        <taxon>Lagovirus</taxon>
        <taxon>Lagovirus europaeus</taxon>
    </lineage>
</organism>
<evidence type="ECO:0000256" key="22">
    <source>
        <dbReference type="ARBA" id="ARBA00032539"/>
    </source>
</evidence>
<evidence type="ECO:0000256" key="16">
    <source>
        <dbReference type="ARBA" id="ARBA00022840"/>
    </source>
</evidence>
<keyword evidence="19" id="KW-1015">Disulfide bond</keyword>
<feature type="domain" description="SF3 helicase" evidence="32">
    <location>
        <begin position="487"/>
        <end position="647"/>
    </location>
</feature>
<keyword evidence="30" id="KW-0472">Membrane</keyword>
<protein>
    <recommendedName>
        <fullName evidence="4">Genome polyprotein</fullName>
    </recommendedName>
    <alternativeName>
        <fullName evidence="22">p254</fullName>
    </alternativeName>
</protein>
<reference evidence="34" key="1">
    <citation type="submission" date="2020-11" db="EMBL/GenBank/DDBJ databases">
        <authorList>
            <consortium name="IVD NGS Lab"/>
        </authorList>
    </citation>
    <scope>NUCLEOTIDE SEQUENCE [LARGE SCALE GENOMIC DNA]</scope>
    <source>
        <strain evidence="34">RHDV/GER_NW/D144-2.L01046/2014</strain>
    </source>
</reference>
<dbReference type="Gene3D" id="3.30.70.270">
    <property type="match status" value="1"/>
</dbReference>
<evidence type="ECO:0000256" key="1">
    <source>
        <dbReference type="ARBA" id="ARBA00001936"/>
    </source>
</evidence>
<dbReference type="InterPro" id="IPR049434">
    <property type="entry name" value="VPg"/>
</dbReference>
<keyword evidence="10" id="KW-0808">Transferase</keyword>
<keyword evidence="7" id="KW-0597">Phosphoprotein</keyword>
<feature type="transmembrane region" description="Helical" evidence="30">
    <location>
        <begin position="400"/>
        <end position="421"/>
    </location>
</feature>
<keyword evidence="11" id="KW-0548">Nucleotidyltransferase</keyword>
<dbReference type="CDD" id="cd00009">
    <property type="entry name" value="AAA"/>
    <property type="match status" value="1"/>
</dbReference>
<dbReference type="InterPro" id="IPR043502">
    <property type="entry name" value="DNA/RNA_pol_sf"/>
</dbReference>
<feature type="transmembrane region" description="Helical" evidence="30">
    <location>
        <begin position="368"/>
        <end position="388"/>
    </location>
</feature>
<dbReference type="Proteomes" id="UP000594980">
    <property type="component" value="Segment"/>
</dbReference>